<dbReference type="InterPro" id="IPR027124">
    <property type="entry name" value="Swc5/CFDP1/2"/>
</dbReference>
<proteinExistence type="predicted"/>
<dbReference type="Gramene" id="CDF77583">
    <property type="protein sequence ID" value="CDF77583"/>
    <property type="gene ID" value="CHC_T00000972001"/>
</dbReference>
<evidence type="ECO:0000256" key="1">
    <source>
        <dbReference type="SAM" id="MobiDB-lite"/>
    </source>
</evidence>
<evidence type="ECO:0000259" key="2">
    <source>
        <dbReference type="PROSITE" id="PS51279"/>
    </source>
</evidence>
<accession>S0F3X3</accession>
<organism evidence="3 4">
    <name type="scientific">Chondrus crispus</name>
    <name type="common">Carrageen Irish moss</name>
    <name type="synonym">Polymorpha crispa</name>
    <dbReference type="NCBI Taxonomy" id="2769"/>
    <lineage>
        <taxon>Eukaryota</taxon>
        <taxon>Rhodophyta</taxon>
        <taxon>Florideophyceae</taxon>
        <taxon>Rhodymeniophycidae</taxon>
        <taxon>Gigartinales</taxon>
        <taxon>Gigartinaceae</taxon>
        <taxon>Chondrus</taxon>
    </lineage>
</organism>
<dbReference type="Proteomes" id="UP000012073">
    <property type="component" value="Unassembled WGS sequence"/>
</dbReference>
<evidence type="ECO:0000313" key="3">
    <source>
        <dbReference type="EMBL" id="CDF77583.1"/>
    </source>
</evidence>
<feature type="region of interest" description="Disordered" evidence="1">
    <location>
        <begin position="49"/>
        <end position="69"/>
    </location>
</feature>
<dbReference type="InterPro" id="IPR011421">
    <property type="entry name" value="BCNT-C"/>
</dbReference>
<reference evidence="4" key="1">
    <citation type="journal article" date="2013" name="Proc. Natl. Acad. Sci. U.S.A.">
        <title>Genome structure and metabolic features in the red seaweed Chondrus crispus shed light on evolution of the Archaeplastida.</title>
        <authorList>
            <person name="Collen J."/>
            <person name="Porcel B."/>
            <person name="Carre W."/>
            <person name="Ball S.G."/>
            <person name="Chaparro C."/>
            <person name="Tonon T."/>
            <person name="Barbeyron T."/>
            <person name="Michel G."/>
            <person name="Noel B."/>
            <person name="Valentin K."/>
            <person name="Elias M."/>
            <person name="Artiguenave F."/>
            <person name="Arun A."/>
            <person name="Aury J.M."/>
            <person name="Barbosa-Neto J.F."/>
            <person name="Bothwell J.H."/>
            <person name="Bouget F.Y."/>
            <person name="Brillet L."/>
            <person name="Cabello-Hurtado F."/>
            <person name="Capella-Gutierrez S."/>
            <person name="Charrier B."/>
            <person name="Cladiere L."/>
            <person name="Cock J.M."/>
            <person name="Coelho S.M."/>
            <person name="Colleoni C."/>
            <person name="Czjzek M."/>
            <person name="Da Silva C."/>
            <person name="Delage L."/>
            <person name="Denoeud F."/>
            <person name="Deschamps P."/>
            <person name="Dittami S.M."/>
            <person name="Gabaldon T."/>
            <person name="Gachon C.M."/>
            <person name="Groisillier A."/>
            <person name="Herve C."/>
            <person name="Jabbari K."/>
            <person name="Katinka M."/>
            <person name="Kloareg B."/>
            <person name="Kowalczyk N."/>
            <person name="Labadie K."/>
            <person name="Leblanc C."/>
            <person name="Lopez P.J."/>
            <person name="McLachlan D.H."/>
            <person name="Meslet-Cladiere L."/>
            <person name="Moustafa A."/>
            <person name="Nehr Z."/>
            <person name="Nyvall Collen P."/>
            <person name="Panaud O."/>
            <person name="Partensky F."/>
            <person name="Poulain J."/>
            <person name="Rensing S.A."/>
            <person name="Rousvoal S."/>
            <person name="Samson G."/>
            <person name="Symeonidi A."/>
            <person name="Weissenbach J."/>
            <person name="Zambounis A."/>
            <person name="Wincker P."/>
            <person name="Boyen C."/>
        </authorList>
    </citation>
    <scope>NUCLEOTIDE SEQUENCE [LARGE SCALE GENOMIC DNA]</scope>
    <source>
        <strain evidence="4">cv. Stackhouse</strain>
    </source>
</reference>
<dbReference type="STRING" id="2769.S0F3X3"/>
<feature type="region of interest" description="Disordered" evidence="1">
    <location>
        <begin position="1"/>
        <end position="31"/>
    </location>
</feature>
<dbReference type="PROSITE" id="PS51279">
    <property type="entry name" value="BCNT_C"/>
    <property type="match status" value="1"/>
</dbReference>
<protein>
    <recommendedName>
        <fullName evidence="2">BCNT-C domain-containing protein</fullName>
    </recommendedName>
</protein>
<feature type="compositionally biased region" description="Basic and acidic residues" evidence="1">
    <location>
        <begin position="49"/>
        <end position="62"/>
    </location>
</feature>
<gene>
    <name evidence="3" type="ORF">CHC_T00000972001</name>
</gene>
<dbReference type="AlphaFoldDB" id="S0F3X3"/>
<dbReference type="PANTHER" id="PTHR48295">
    <property type="entry name" value="CRANIOFACIAL DEVELOPMENT PROTEIN 1"/>
    <property type="match status" value="1"/>
</dbReference>
<name>S0F3X3_CHOCR</name>
<evidence type="ECO:0000313" key="4">
    <source>
        <dbReference type="Proteomes" id="UP000012073"/>
    </source>
</evidence>
<dbReference type="OrthoDB" id="445677at2759"/>
<dbReference type="PANTHER" id="PTHR48295:SF1">
    <property type="entry name" value="SWR1-COMPLEX PROTEIN 5"/>
    <property type="match status" value="1"/>
</dbReference>
<keyword evidence="4" id="KW-1185">Reference proteome</keyword>
<sequence length="146" mass="16719">MNASSRRLPQKPKEPATDPSLMGWLSQPQKPASSQLFKVKLLGELEEEAKTREAKEAADEVASKAGPSRATGLEAALNIVRGPRKETVLTKTKDVWSEFKGKDDKVVDELEKYKKDKNRYTDKVAFLKRSDVREWEYEQQGKRKRR</sequence>
<dbReference type="EMBL" id="HG001927">
    <property type="protein sequence ID" value="CDF77583.1"/>
    <property type="molecule type" value="Genomic_DNA"/>
</dbReference>
<dbReference type="KEGG" id="ccp:CHC_T00000972001"/>
<dbReference type="RefSeq" id="XP_005718267.1">
    <property type="nucleotide sequence ID" value="XM_005718210.1"/>
</dbReference>
<dbReference type="GeneID" id="17325987"/>
<dbReference type="PhylomeDB" id="S0F3X3"/>
<feature type="domain" description="BCNT-C" evidence="2">
    <location>
        <begin position="67"/>
        <end position="146"/>
    </location>
</feature>
<dbReference type="Pfam" id="PF07572">
    <property type="entry name" value="BCNT"/>
    <property type="match status" value="1"/>
</dbReference>